<proteinExistence type="predicted"/>
<dbReference type="InterPro" id="IPR036465">
    <property type="entry name" value="vWFA_dom_sf"/>
</dbReference>
<evidence type="ECO:0000259" key="2">
    <source>
        <dbReference type="PROSITE" id="PS50234"/>
    </source>
</evidence>
<dbReference type="AlphaFoldDB" id="A0A8K0D8X3"/>
<dbReference type="SUPFAM" id="SSF56436">
    <property type="entry name" value="C-type lectin-like"/>
    <property type="match status" value="3"/>
</dbReference>
<dbReference type="InterPro" id="IPR016186">
    <property type="entry name" value="C-type_lectin-like/link_sf"/>
</dbReference>
<dbReference type="Gene3D" id="3.10.100.10">
    <property type="entry name" value="Mannose-Binding Protein A, subunit A"/>
    <property type="match status" value="1"/>
</dbReference>
<organism evidence="3 4">
    <name type="scientific">Ignelater luminosus</name>
    <name type="common">Cucubano</name>
    <name type="synonym">Pyrophorus luminosus</name>
    <dbReference type="NCBI Taxonomy" id="2038154"/>
    <lineage>
        <taxon>Eukaryota</taxon>
        <taxon>Metazoa</taxon>
        <taxon>Ecdysozoa</taxon>
        <taxon>Arthropoda</taxon>
        <taxon>Hexapoda</taxon>
        <taxon>Insecta</taxon>
        <taxon>Pterygota</taxon>
        <taxon>Neoptera</taxon>
        <taxon>Endopterygota</taxon>
        <taxon>Coleoptera</taxon>
        <taxon>Polyphaga</taxon>
        <taxon>Elateriformia</taxon>
        <taxon>Elateroidea</taxon>
        <taxon>Elateridae</taxon>
        <taxon>Agrypninae</taxon>
        <taxon>Pyrophorini</taxon>
        <taxon>Ignelater</taxon>
    </lineage>
</organism>
<feature type="domain" description="VWFA" evidence="2">
    <location>
        <begin position="530"/>
        <end position="701"/>
    </location>
</feature>
<dbReference type="EMBL" id="VTPC01002994">
    <property type="protein sequence ID" value="KAF2899177.1"/>
    <property type="molecule type" value="Genomic_DNA"/>
</dbReference>
<dbReference type="GO" id="GO:0032991">
    <property type="term" value="C:protein-containing complex"/>
    <property type="evidence" value="ECO:0007669"/>
    <property type="project" value="UniProtKB-ARBA"/>
</dbReference>
<protein>
    <recommendedName>
        <fullName evidence="5">VWFA domain-containing protein</fullName>
    </recommendedName>
</protein>
<dbReference type="PANTHER" id="PTHR45710:SF26">
    <property type="entry name" value="RH26557P"/>
    <property type="match status" value="1"/>
</dbReference>
<dbReference type="Proteomes" id="UP000801492">
    <property type="component" value="Unassembled WGS sequence"/>
</dbReference>
<dbReference type="InterPro" id="IPR050828">
    <property type="entry name" value="C-type_lectin/matrix_domain"/>
</dbReference>
<dbReference type="PANTHER" id="PTHR45710">
    <property type="entry name" value="C-TYPE LECTIN DOMAIN-CONTAINING PROTEIN 180"/>
    <property type="match status" value="1"/>
</dbReference>
<dbReference type="SUPFAM" id="SSF53300">
    <property type="entry name" value="vWA-like"/>
    <property type="match status" value="1"/>
</dbReference>
<comment type="caution">
    <text evidence="3">The sequence shown here is derived from an EMBL/GenBank/DDBJ whole genome shotgun (WGS) entry which is preliminary data.</text>
</comment>
<evidence type="ECO:0000313" key="3">
    <source>
        <dbReference type="EMBL" id="KAF2899177.1"/>
    </source>
</evidence>
<gene>
    <name evidence="3" type="ORF">ILUMI_06997</name>
</gene>
<feature type="domain" description="C-type lectin" evidence="1">
    <location>
        <begin position="1"/>
        <end position="116"/>
    </location>
</feature>
<dbReference type="CDD" id="cd00037">
    <property type="entry name" value="CLECT"/>
    <property type="match status" value="1"/>
</dbReference>
<dbReference type="Pfam" id="PF00092">
    <property type="entry name" value="VWA"/>
    <property type="match status" value="1"/>
</dbReference>
<name>A0A8K0D8X3_IGNLU</name>
<sequence length="742" mass="85610">MLFSERVAWFEASSICKTYEAHLCMPNSTSKANFVAYFLSESLHYHYEDFWIGGRKMKEQWMWLDGQLIRNSNISVLWPWNVSGCGKDCLGIERHKHRTPMLVGLSCYLPKPFICERALSARTNRPLPSLPAQSIKIESSIFTFYHSKISWSDALAFCRSLGQRLAVLPNNKVVRLLTSEICERRRDLICEQYFYSPEPIHIDNSTIECIYDSTIMYINLIDMNWTEAKQICHDNDTILAEPRDNETAKAIAVCLGDHPAACMDWSSLPWCEDEFEKDSTCLNLDRTDHDVPWIYGLQCKRKQPFVCEIETIITTTEKTTTEMCDCQCTYPSVSMYYINETYVAFMFKIEQQNIFQYCKYFGGKPYAVNFPMPVHRYVLAYIRLTLEHCHPCCTNDMIDFLIIDKYGNTCNLINLGTNQIRSNVPDCEVDNYFLCQTQCTPEPALPANENATIDCPWIQAVGKIPYKSCKFRCGSGYTIFGPDRFICDYYGWAILRADGRRKLFLFPECIRTQNSAKELIKVINKLEPKGLYFVVNEREEMERSKWMTLLQFVASIIQVYPLSEDFPFGMLTYSNHANVRISNATDTCQVLDKLRSLEKVKHAKGDSYNKAFIKAESEIKKYQSNRRNLIFMLVDRENRGPDYEDTLIKLKKDNDIIVIGVTIDTFIFDLDLVASLGRTYRLHSIKVIEYAALTNISLDLLTISIPIFTKGYQGSTVVFFLNLSQEVHLPIKSEISGDKPGQ</sequence>
<dbReference type="PROSITE" id="PS50234">
    <property type="entry name" value="VWFA"/>
    <property type="match status" value="1"/>
</dbReference>
<dbReference type="Pfam" id="PF00059">
    <property type="entry name" value="Lectin_C"/>
    <property type="match status" value="1"/>
</dbReference>
<dbReference type="Gene3D" id="3.40.50.410">
    <property type="entry name" value="von Willebrand factor, type A domain"/>
    <property type="match status" value="1"/>
</dbReference>
<keyword evidence="4" id="KW-1185">Reference proteome</keyword>
<evidence type="ECO:0000313" key="4">
    <source>
        <dbReference type="Proteomes" id="UP000801492"/>
    </source>
</evidence>
<accession>A0A8K0D8X3</accession>
<dbReference type="PROSITE" id="PS50041">
    <property type="entry name" value="C_TYPE_LECTIN_2"/>
    <property type="match status" value="1"/>
</dbReference>
<reference evidence="3" key="1">
    <citation type="submission" date="2019-08" db="EMBL/GenBank/DDBJ databases">
        <title>The genome of the North American firefly Photinus pyralis.</title>
        <authorList>
            <consortium name="Photinus pyralis genome working group"/>
            <person name="Fallon T.R."/>
            <person name="Sander Lower S.E."/>
            <person name="Weng J.-K."/>
        </authorList>
    </citation>
    <scope>NUCLEOTIDE SEQUENCE</scope>
    <source>
        <strain evidence="3">TRF0915ILg1</strain>
        <tissue evidence="3">Whole body</tissue>
    </source>
</reference>
<evidence type="ECO:0008006" key="5">
    <source>
        <dbReference type="Google" id="ProtNLM"/>
    </source>
</evidence>
<dbReference type="InterPro" id="IPR016187">
    <property type="entry name" value="CTDL_fold"/>
</dbReference>
<dbReference type="InterPro" id="IPR002035">
    <property type="entry name" value="VWF_A"/>
</dbReference>
<dbReference type="SMART" id="SM00034">
    <property type="entry name" value="CLECT"/>
    <property type="match status" value="2"/>
</dbReference>
<dbReference type="InterPro" id="IPR001304">
    <property type="entry name" value="C-type_lectin-like"/>
</dbReference>
<evidence type="ECO:0000259" key="1">
    <source>
        <dbReference type="PROSITE" id="PS50041"/>
    </source>
</evidence>
<dbReference type="OrthoDB" id="6766465at2759"/>